<protein>
    <recommendedName>
        <fullName evidence="2">Transglycosylase SLT domain-containing protein</fullName>
    </recommendedName>
</protein>
<evidence type="ECO:0000259" key="2">
    <source>
        <dbReference type="Pfam" id="PF01464"/>
    </source>
</evidence>
<evidence type="ECO:0000313" key="4">
    <source>
        <dbReference type="Proteomes" id="UP001321786"/>
    </source>
</evidence>
<feature type="signal peptide" evidence="1">
    <location>
        <begin position="1"/>
        <end position="23"/>
    </location>
</feature>
<feature type="chain" id="PRO_5043369957" description="Transglycosylase SLT domain-containing protein" evidence="1">
    <location>
        <begin position="24"/>
        <end position="323"/>
    </location>
</feature>
<dbReference type="SUPFAM" id="SSF53955">
    <property type="entry name" value="Lysozyme-like"/>
    <property type="match status" value="1"/>
</dbReference>
<dbReference type="Gene3D" id="1.10.530.10">
    <property type="match status" value="1"/>
</dbReference>
<keyword evidence="4" id="KW-1185">Reference proteome</keyword>
<dbReference type="EMBL" id="AP028654">
    <property type="protein sequence ID" value="BEP29785.1"/>
    <property type="molecule type" value="Genomic_DNA"/>
</dbReference>
<gene>
    <name evidence="3" type="ORF">HLPR_21160</name>
</gene>
<dbReference type="Proteomes" id="UP001321786">
    <property type="component" value="Chromosome"/>
</dbReference>
<proteinExistence type="predicted"/>
<keyword evidence="1" id="KW-0732">Signal</keyword>
<dbReference type="AlphaFoldDB" id="A0AAU9ETL1"/>
<dbReference type="KEGG" id="hprf:HLPR_21160"/>
<accession>A0AAU9ETL1</accession>
<evidence type="ECO:0000313" key="3">
    <source>
        <dbReference type="EMBL" id="BEP29785.1"/>
    </source>
</evidence>
<name>A0AAU9ETL1_9FIRM</name>
<organism evidence="3 4">
    <name type="scientific">Helicovermis profundi</name>
    <dbReference type="NCBI Taxonomy" id="3065157"/>
    <lineage>
        <taxon>Bacteria</taxon>
        <taxon>Bacillati</taxon>
        <taxon>Bacillota</taxon>
        <taxon>Clostridia</taxon>
        <taxon>Helicovermis</taxon>
    </lineage>
</organism>
<dbReference type="PANTHER" id="PTHR37423">
    <property type="entry name" value="SOLUBLE LYTIC MUREIN TRANSGLYCOSYLASE-RELATED"/>
    <property type="match status" value="1"/>
</dbReference>
<dbReference type="RefSeq" id="WP_338535399.1">
    <property type="nucleotide sequence ID" value="NZ_AP028654.1"/>
</dbReference>
<dbReference type="InterPro" id="IPR008258">
    <property type="entry name" value="Transglycosylase_SLT_dom_1"/>
</dbReference>
<sequence length="323" mass="37779">MLKKLVVIMLVLLSFIYNHTVFAENSSDFKVKSSGISFYIDDNLVNNNNLDFPLVSYKNIIYLPLSYNSSKSFGLSLKWNNEKKTLSLDSSNVIDIKKFSCNNILDIRKSKFNVEIKDEKINSNDYPNLLINNLIYIPLIYDNIKKFGWTSSWDNVYGLKIYTKNYEKLDKKIIKDDSKEKEIEFMRKINKNLSYDEAKNILELIYKANNDYGIDVHWIMSMMWLESNYDKDCVYKNAVGLMQMLIATARTMDITKEELHNPAISIDSGVKYLKNDLEHYKGNLDLATLAYNQGSVRVDKGTYKTWYLENIKKKFKTINEYVN</sequence>
<evidence type="ECO:0000256" key="1">
    <source>
        <dbReference type="SAM" id="SignalP"/>
    </source>
</evidence>
<dbReference type="PANTHER" id="PTHR37423:SF2">
    <property type="entry name" value="MEMBRANE-BOUND LYTIC MUREIN TRANSGLYCOSYLASE C"/>
    <property type="match status" value="1"/>
</dbReference>
<reference evidence="3 4" key="1">
    <citation type="submission" date="2023-08" db="EMBL/GenBank/DDBJ databases">
        <title>Helicovermis profunda gen. nov., sp. nov., a novel mesophilic, fermentative bacterium within the Bacillota from a deep-sea hydrothermal vent chimney.</title>
        <authorList>
            <person name="Miyazaki U."/>
            <person name="Mizutani D."/>
            <person name="Hashimoto Y."/>
            <person name="Tame A."/>
            <person name="Sawayama S."/>
            <person name="Miyazaki J."/>
            <person name="Takai K."/>
            <person name="Nakagawa S."/>
        </authorList>
    </citation>
    <scope>NUCLEOTIDE SEQUENCE [LARGE SCALE GENOMIC DNA]</scope>
    <source>
        <strain evidence="3 4">S502</strain>
    </source>
</reference>
<dbReference type="InterPro" id="IPR023346">
    <property type="entry name" value="Lysozyme-like_dom_sf"/>
</dbReference>
<dbReference type="Pfam" id="PF01464">
    <property type="entry name" value="SLT"/>
    <property type="match status" value="1"/>
</dbReference>
<feature type="domain" description="Transglycosylase SLT" evidence="2">
    <location>
        <begin position="204"/>
        <end position="300"/>
    </location>
</feature>
<dbReference type="CDD" id="cd00254">
    <property type="entry name" value="LT-like"/>
    <property type="match status" value="1"/>
</dbReference>